<evidence type="ECO:0000313" key="4">
    <source>
        <dbReference type="Proteomes" id="UP000243904"/>
    </source>
</evidence>
<dbReference type="Proteomes" id="UP000243904">
    <property type="component" value="Chromosome I"/>
</dbReference>
<proteinExistence type="predicted"/>
<dbReference type="AlphaFoldDB" id="A0A1H2BI92"/>
<organism evidence="3 4">
    <name type="scientific">Bradyrhizobium canariense</name>
    <dbReference type="NCBI Taxonomy" id="255045"/>
    <lineage>
        <taxon>Bacteria</taxon>
        <taxon>Pseudomonadati</taxon>
        <taxon>Pseudomonadota</taxon>
        <taxon>Alphaproteobacteria</taxon>
        <taxon>Hyphomicrobiales</taxon>
        <taxon>Nitrobacteraceae</taxon>
        <taxon>Bradyrhizobium</taxon>
    </lineage>
</organism>
<dbReference type="GO" id="GO:0016787">
    <property type="term" value="F:hydrolase activity"/>
    <property type="evidence" value="ECO:0007669"/>
    <property type="project" value="UniProtKB-KW"/>
</dbReference>
<gene>
    <name evidence="3" type="ORF">SAMN05444158_7194</name>
</gene>
<keyword evidence="4" id="KW-1185">Reference proteome</keyword>
<protein>
    <submittedName>
        <fullName evidence="3">2-succinyl-6-hydroxy-2,4-cyclohexadiene-1-carboxylate synthase</fullName>
    </submittedName>
</protein>
<name>A0A1H2BI92_9BRAD</name>
<sequence length="286" mass="31386">MPHIAGPDGTRLYYEEVGTGSPVVFIHEYAGDYRTWEPQLRYFSRSHRCVTLSQRGYPPSDIPDDPASYGQNIARDDIIAVLDALRIEAAHIVGHSMGAYTALHVGMHVPRRCLSVVAAGCGWGSLPDPKQSEAMKALAAETGRMFAEEGIASAAAKYADAPMRQAQKNKDPRGWAEFAKMLSEHSALGHAHTMMSLQLKRPTLWEMETELRRFTPPLLVIVGDEDEPCLEGSLFLKRTVPTAALMVIPRTGHTVTSEEPAIFNAALAELFAAAEAGRWLAHKKPI</sequence>
<dbReference type="Pfam" id="PF12697">
    <property type="entry name" value="Abhydrolase_6"/>
    <property type="match status" value="1"/>
</dbReference>
<accession>A0A1H2BI92</accession>
<feature type="domain" description="AB hydrolase-1" evidence="2">
    <location>
        <begin position="23"/>
        <end position="265"/>
    </location>
</feature>
<keyword evidence="1" id="KW-0378">Hydrolase</keyword>
<dbReference type="RefSeq" id="WP_146690686.1">
    <property type="nucleotide sequence ID" value="NZ_LT629750.1"/>
</dbReference>
<dbReference type="InterPro" id="IPR050266">
    <property type="entry name" value="AB_hydrolase_sf"/>
</dbReference>
<reference evidence="4" key="1">
    <citation type="submission" date="2016-10" db="EMBL/GenBank/DDBJ databases">
        <authorList>
            <person name="Varghese N."/>
            <person name="Submissions S."/>
        </authorList>
    </citation>
    <scope>NUCLEOTIDE SEQUENCE [LARGE SCALE GENOMIC DNA]</scope>
    <source>
        <strain evidence="4">GAS369</strain>
    </source>
</reference>
<dbReference type="GO" id="GO:0016020">
    <property type="term" value="C:membrane"/>
    <property type="evidence" value="ECO:0007669"/>
    <property type="project" value="TreeGrafter"/>
</dbReference>
<dbReference type="EMBL" id="LT629750">
    <property type="protein sequence ID" value="SDT57777.1"/>
    <property type="molecule type" value="Genomic_DNA"/>
</dbReference>
<dbReference type="Gene3D" id="3.40.50.1820">
    <property type="entry name" value="alpha/beta hydrolase"/>
    <property type="match status" value="1"/>
</dbReference>
<dbReference type="InterPro" id="IPR029058">
    <property type="entry name" value="AB_hydrolase_fold"/>
</dbReference>
<dbReference type="PANTHER" id="PTHR43798:SF31">
    <property type="entry name" value="AB HYDROLASE SUPERFAMILY PROTEIN YCLE"/>
    <property type="match status" value="1"/>
</dbReference>
<evidence type="ECO:0000313" key="3">
    <source>
        <dbReference type="EMBL" id="SDT57777.1"/>
    </source>
</evidence>
<dbReference type="InterPro" id="IPR000073">
    <property type="entry name" value="AB_hydrolase_1"/>
</dbReference>
<dbReference type="SUPFAM" id="SSF53474">
    <property type="entry name" value="alpha/beta-Hydrolases"/>
    <property type="match status" value="1"/>
</dbReference>
<evidence type="ECO:0000259" key="2">
    <source>
        <dbReference type="Pfam" id="PF12697"/>
    </source>
</evidence>
<dbReference type="PANTHER" id="PTHR43798">
    <property type="entry name" value="MONOACYLGLYCEROL LIPASE"/>
    <property type="match status" value="1"/>
</dbReference>
<evidence type="ECO:0000256" key="1">
    <source>
        <dbReference type="ARBA" id="ARBA00022801"/>
    </source>
</evidence>